<dbReference type="RefSeq" id="WP_132117878.1">
    <property type="nucleotide sequence ID" value="NZ_SLWS01000004.1"/>
</dbReference>
<evidence type="ECO:0000313" key="3">
    <source>
        <dbReference type="Proteomes" id="UP000295680"/>
    </source>
</evidence>
<dbReference type="OrthoDB" id="3948624at2"/>
<proteinExistence type="predicted"/>
<feature type="transmembrane region" description="Helical" evidence="1">
    <location>
        <begin position="484"/>
        <end position="506"/>
    </location>
</feature>
<evidence type="ECO:0000256" key="1">
    <source>
        <dbReference type="SAM" id="Phobius"/>
    </source>
</evidence>
<reference evidence="2 3" key="1">
    <citation type="submission" date="2019-03" db="EMBL/GenBank/DDBJ databases">
        <title>Genomic Encyclopedia of Type Strains, Phase IV (KMG-IV): sequencing the most valuable type-strain genomes for metagenomic binning, comparative biology and taxonomic classification.</title>
        <authorList>
            <person name="Goeker M."/>
        </authorList>
    </citation>
    <scope>NUCLEOTIDE SEQUENCE [LARGE SCALE GENOMIC DNA]</scope>
    <source>
        <strain evidence="2 3">DSM 45934</strain>
    </source>
</reference>
<dbReference type="EMBL" id="SLWS01000004">
    <property type="protein sequence ID" value="TCO59753.1"/>
    <property type="molecule type" value="Genomic_DNA"/>
</dbReference>
<dbReference type="Proteomes" id="UP000295680">
    <property type="component" value="Unassembled WGS sequence"/>
</dbReference>
<accession>A0A4R2JIL1</accession>
<gene>
    <name evidence="2" type="ORF">EV192_104596</name>
</gene>
<organism evidence="2 3">
    <name type="scientific">Actinocrispum wychmicini</name>
    <dbReference type="NCBI Taxonomy" id="1213861"/>
    <lineage>
        <taxon>Bacteria</taxon>
        <taxon>Bacillati</taxon>
        <taxon>Actinomycetota</taxon>
        <taxon>Actinomycetes</taxon>
        <taxon>Pseudonocardiales</taxon>
        <taxon>Pseudonocardiaceae</taxon>
        <taxon>Actinocrispum</taxon>
    </lineage>
</organism>
<keyword evidence="1" id="KW-0472">Membrane</keyword>
<evidence type="ECO:0000313" key="2">
    <source>
        <dbReference type="EMBL" id="TCO59753.1"/>
    </source>
</evidence>
<comment type="caution">
    <text evidence="2">The sequence shown here is derived from an EMBL/GenBank/DDBJ whole genome shotgun (WGS) entry which is preliminary data.</text>
</comment>
<protein>
    <submittedName>
        <fullName evidence="2">Uncharacterized protein</fullName>
    </submittedName>
</protein>
<keyword evidence="1" id="KW-1133">Transmembrane helix</keyword>
<keyword evidence="1" id="KW-0812">Transmembrane</keyword>
<dbReference type="AlphaFoldDB" id="A0A4R2JIL1"/>
<keyword evidence="3" id="KW-1185">Reference proteome</keyword>
<name>A0A4R2JIL1_9PSEU</name>
<sequence length="575" mass="63425">MNSPINLKPLVNAVQAVQDAQVALMRQQAVMQDSIAQVAATGDQTQNDLQSLSARFDEFTRREELRHNLQVAHTEIVQVRQQLAAEFGHFGDVRRLATGTLQALDSGIVSQASIRQLSEELMLLTPRYWLAPALVALAAWIRNDPDLAYRALNEAVRRDNDKAALFFAMVLRRHQRDEAAVRWIRQYVVRQDPANLSREFMVVLDAVSCGVFGVAAKPLVLTETSEWISRLSDDQATVDRQVTRWQEELDALRRPVDPRYQILPAISPTWPQLKELYEGATVHQAALEMFQGVFTGPVPLEAGLRDRVDNILDGLVTNYDIEEAPLRLREAGLQAIIDALGDRTAADKAMRTREALHETTVDFLTLISNAALYPEQAGASLGTRRFATALAKDWIVQAAGRLEARNVASVPRSVAVAIEGWQAEVDNNTNQEDLARDLARHIDTETERAVAQVRFVGKPLGASIGAGVCLVIALTSALGGSTGAGVFFLLAALGLALWTFQMARGLPARRAELRRQGEQRKAVAVSQLYGGIAELVDLNKEWQQACASAGVLREYVESLQSRGFIADSPDQRRGM</sequence>